<evidence type="ECO:0000313" key="3">
    <source>
        <dbReference type="Proteomes" id="UP000806528"/>
    </source>
</evidence>
<gene>
    <name evidence="2" type="ORF">IDM40_13400</name>
</gene>
<feature type="transmembrane region" description="Helical" evidence="1">
    <location>
        <begin position="85"/>
        <end position="105"/>
    </location>
</feature>
<comment type="caution">
    <text evidence="2">The sequence shown here is derived from an EMBL/GenBank/DDBJ whole genome shotgun (WGS) entry which is preliminary data.</text>
</comment>
<keyword evidence="1" id="KW-1133">Transmembrane helix</keyword>
<dbReference type="RefSeq" id="WP_193122324.1">
    <property type="nucleotide sequence ID" value="NZ_JADBGI010000010.1"/>
</dbReference>
<evidence type="ECO:0000313" key="2">
    <source>
        <dbReference type="EMBL" id="MBE2999697.1"/>
    </source>
</evidence>
<feature type="transmembrane region" description="Helical" evidence="1">
    <location>
        <begin position="111"/>
        <end position="130"/>
    </location>
</feature>
<reference evidence="2 3" key="1">
    <citation type="submission" date="2020-09" db="EMBL/GenBank/DDBJ databases">
        <title>Diversity and distribution of actinomycetes associated with coral in the coast of Hainan.</title>
        <authorList>
            <person name="Li F."/>
        </authorList>
    </citation>
    <scope>NUCLEOTIDE SEQUENCE [LARGE SCALE GENOMIC DNA]</scope>
    <source>
        <strain evidence="2 3">HNM0947</strain>
    </source>
</reference>
<accession>A0ABR9P770</accession>
<dbReference type="EMBL" id="JADBGI010000010">
    <property type="protein sequence ID" value="MBE2999697.1"/>
    <property type="molecule type" value="Genomic_DNA"/>
</dbReference>
<keyword evidence="1" id="KW-0812">Transmembrane</keyword>
<proteinExistence type="predicted"/>
<feature type="transmembrane region" description="Helical" evidence="1">
    <location>
        <begin position="49"/>
        <end position="73"/>
    </location>
</feature>
<keyword evidence="1" id="KW-0472">Membrane</keyword>
<organism evidence="2 3">
    <name type="scientific">Nocardiopsis coralli</name>
    <dbReference type="NCBI Taxonomy" id="2772213"/>
    <lineage>
        <taxon>Bacteria</taxon>
        <taxon>Bacillati</taxon>
        <taxon>Actinomycetota</taxon>
        <taxon>Actinomycetes</taxon>
        <taxon>Streptosporangiales</taxon>
        <taxon>Nocardiopsidaceae</taxon>
        <taxon>Nocardiopsis</taxon>
    </lineage>
</organism>
<evidence type="ECO:0008006" key="4">
    <source>
        <dbReference type="Google" id="ProtNLM"/>
    </source>
</evidence>
<evidence type="ECO:0000256" key="1">
    <source>
        <dbReference type="SAM" id="Phobius"/>
    </source>
</evidence>
<name>A0ABR9P770_9ACTN</name>
<protein>
    <recommendedName>
        <fullName evidence="4">DUF423 domain-containing protein</fullName>
    </recommendedName>
</protein>
<keyword evidence="3" id="KW-1185">Reference proteome</keyword>
<feature type="transmembrane region" description="Helical" evidence="1">
    <location>
        <begin position="12"/>
        <end position="29"/>
    </location>
</feature>
<sequence>METTAPAKTPAALTLLRVAVLAHLAMILWEGATAGNLVTTPISMEALYLHYYGAFVVHAAAAVQLGAAAWLWWGPGRARTGARALLVISALALLLGLVQAALGTFGVLQAHVPLAVVLTGLVAWSAALAWRR</sequence>
<dbReference type="Proteomes" id="UP000806528">
    <property type="component" value="Unassembled WGS sequence"/>
</dbReference>